<gene>
    <name evidence="6" type="ORF">DVH24_030140</name>
</gene>
<comment type="similarity">
    <text evidence="1">Belongs to the ATPase alpha/beta chains family.</text>
</comment>
<dbReference type="Pfam" id="PF00560">
    <property type="entry name" value="LRR_1"/>
    <property type="match status" value="1"/>
</dbReference>
<evidence type="ECO:0000256" key="2">
    <source>
        <dbReference type="ARBA" id="ARBA00022448"/>
    </source>
</evidence>
<dbReference type="InterPro" id="IPR004100">
    <property type="entry name" value="ATPase_F1/V1/A1_a/bsu_N"/>
</dbReference>
<dbReference type="InterPro" id="IPR001611">
    <property type="entry name" value="Leu-rich_rpt"/>
</dbReference>
<dbReference type="InterPro" id="IPR036121">
    <property type="entry name" value="ATPase_F1/V1/A1_a/bsu_N_sf"/>
</dbReference>
<accession>A0A498HXR4</accession>
<keyword evidence="2" id="KW-0813">Transport</keyword>
<dbReference type="EMBL" id="RDQH01000341">
    <property type="protein sequence ID" value="RXH75419.1"/>
    <property type="molecule type" value="Genomic_DNA"/>
</dbReference>
<evidence type="ECO:0000256" key="4">
    <source>
        <dbReference type="SAM" id="MobiDB-lite"/>
    </source>
</evidence>
<dbReference type="Pfam" id="PF02874">
    <property type="entry name" value="ATP-synt_ab_N"/>
    <property type="match status" value="1"/>
</dbReference>
<evidence type="ECO:0000313" key="7">
    <source>
        <dbReference type="Proteomes" id="UP000290289"/>
    </source>
</evidence>
<feature type="compositionally biased region" description="Polar residues" evidence="4">
    <location>
        <begin position="49"/>
        <end position="69"/>
    </location>
</feature>
<dbReference type="PANTHER" id="PTHR48009">
    <property type="entry name" value="LEUCINE-RICH REPEAT (LRR) FAMILY PROTEIN"/>
    <property type="match status" value="1"/>
</dbReference>
<keyword evidence="3" id="KW-0375">Hydrogen ion transport</keyword>
<dbReference type="InterPro" id="IPR032675">
    <property type="entry name" value="LRR_dom_sf"/>
</dbReference>
<dbReference type="AlphaFoldDB" id="A0A498HXR4"/>
<dbReference type="PANTHER" id="PTHR48009:SF7">
    <property type="entry name" value="LEUCINE-RICH REPEAT (LRR) FAMILY PROTEIN"/>
    <property type="match status" value="1"/>
</dbReference>
<keyword evidence="3" id="KW-0406">Ion transport</keyword>
<dbReference type="SUPFAM" id="SSF50615">
    <property type="entry name" value="N-terminal domain of alpha and beta subunits of F1 ATP synthase"/>
    <property type="match status" value="1"/>
</dbReference>
<feature type="domain" description="ATPase F1/V1/A1 complex alpha/beta subunit N-terminal" evidence="5">
    <location>
        <begin position="272"/>
        <end position="323"/>
    </location>
</feature>
<keyword evidence="7" id="KW-1185">Reference proteome</keyword>
<evidence type="ECO:0000313" key="6">
    <source>
        <dbReference type="EMBL" id="RXH75419.1"/>
    </source>
</evidence>
<feature type="region of interest" description="Disordered" evidence="4">
    <location>
        <begin position="49"/>
        <end position="78"/>
    </location>
</feature>
<protein>
    <recommendedName>
        <fullName evidence="5">ATPase F1/V1/A1 complex alpha/beta subunit N-terminal domain-containing protein</fullName>
    </recommendedName>
</protein>
<sequence length="323" mass="35292">MSVFLHFLTSTVNLQNHKNPEMEKDPNLKHSSDLSLVPHLSHQVRSMHSQITSDSVENITAHSSPSSVADNGPGGDPRAMVVELDISADGPTIEKPSSLVTISNFFELERPGEVVAARAPSEPAQRRVSRVGFSLEPQLLRRQQQCHLQRCPTKFPGLSTPNLYAKQQPSRKPPGKHQTQLTLSFNQFISVKPLVSPSPGAQSALIALDLSNNELSGMLPLFMAAMRRLSALTLENNKFTSMIPTTPTNEAVLVTTPDITSLRSAHKDSAVVINVSFEEGFPSILTALEVLDNSTQLVLEMAQHLDENMVRIIAIDGTEGLVR</sequence>
<dbReference type="Gene3D" id="2.40.10.170">
    <property type="match status" value="1"/>
</dbReference>
<evidence type="ECO:0000256" key="1">
    <source>
        <dbReference type="ARBA" id="ARBA00008936"/>
    </source>
</evidence>
<dbReference type="SUPFAM" id="SSF52058">
    <property type="entry name" value="L domain-like"/>
    <property type="match status" value="1"/>
</dbReference>
<evidence type="ECO:0000256" key="3">
    <source>
        <dbReference type="ARBA" id="ARBA00022781"/>
    </source>
</evidence>
<dbReference type="GO" id="GO:1902600">
    <property type="term" value="P:proton transmembrane transport"/>
    <property type="evidence" value="ECO:0007669"/>
    <property type="project" value="UniProtKB-KW"/>
</dbReference>
<dbReference type="InterPro" id="IPR053213">
    <property type="entry name" value="RLP29"/>
</dbReference>
<evidence type="ECO:0000259" key="5">
    <source>
        <dbReference type="Pfam" id="PF02874"/>
    </source>
</evidence>
<reference evidence="6 7" key="1">
    <citation type="submission" date="2018-10" db="EMBL/GenBank/DDBJ databases">
        <title>A high-quality apple genome assembly.</title>
        <authorList>
            <person name="Hu J."/>
        </authorList>
    </citation>
    <scope>NUCLEOTIDE SEQUENCE [LARGE SCALE GENOMIC DNA]</scope>
    <source>
        <strain evidence="7">cv. HFTH1</strain>
        <tissue evidence="6">Young leaf</tissue>
    </source>
</reference>
<proteinExistence type="inferred from homology"/>
<comment type="caution">
    <text evidence="6">The sequence shown here is derived from an EMBL/GenBank/DDBJ whole genome shotgun (WGS) entry which is preliminary data.</text>
</comment>
<dbReference type="Proteomes" id="UP000290289">
    <property type="component" value="Chromosome 15"/>
</dbReference>
<organism evidence="6 7">
    <name type="scientific">Malus domestica</name>
    <name type="common">Apple</name>
    <name type="synonym">Pyrus malus</name>
    <dbReference type="NCBI Taxonomy" id="3750"/>
    <lineage>
        <taxon>Eukaryota</taxon>
        <taxon>Viridiplantae</taxon>
        <taxon>Streptophyta</taxon>
        <taxon>Embryophyta</taxon>
        <taxon>Tracheophyta</taxon>
        <taxon>Spermatophyta</taxon>
        <taxon>Magnoliopsida</taxon>
        <taxon>eudicotyledons</taxon>
        <taxon>Gunneridae</taxon>
        <taxon>Pentapetalae</taxon>
        <taxon>rosids</taxon>
        <taxon>fabids</taxon>
        <taxon>Rosales</taxon>
        <taxon>Rosaceae</taxon>
        <taxon>Amygdaloideae</taxon>
        <taxon>Maleae</taxon>
        <taxon>Malus</taxon>
    </lineage>
</organism>
<dbReference type="Gene3D" id="3.80.10.10">
    <property type="entry name" value="Ribonuclease Inhibitor"/>
    <property type="match status" value="1"/>
</dbReference>
<name>A0A498HXR4_MALDO</name>
<dbReference type="GO" id="GO:0046034">
    <property type="term" value="P:ATP metabolic process"/>
    <property type="evidence" value="ECO:0007669"/>
    <property type="project" value="InterPro"/>
</dbReference>